<evidence type="ECO:0000313" key="3">
    <source>
        <dbReference type="EMBL" id="NID06628.1"/>
    </source>
</evidence>
<name>A0ABX0QCN6_9GAMM</name>
<evidence type="ECO:0000313" key="4">
    <source>
        <dbReference type="Proteomes" id="UP001429601"/>
    </source>
</evidence>
<protein>
    <submittedName>
        <fullName evidence="3">Uncharacterized protein</fullName>
    </submittedName>
</protein>
<dbReference type="RefSeq" id="WP_167129198.1">
    <property type="nucleotide sequence ID" value="NZ_JAAQQR010000010.1"/>
</dbReference>
<keyword evidence="2" id="KW-0732">Signal</keyword>
<keyword evidence="4" id="KW-1185">Reference proteome</keyword>
<dbReference type="EMBL" id="JAAQQR010000010">
    <property type="protein sequence ID" value="NID06628.1"/>
    <property type="molecule type" value="Genomic_DNA"/>
</dbReference>
<evidence type="ECO:0000256" key="1">
    <source>
        <dbReference type="SAM" id="MobiDB-lite"/>
    </source>
</evidence>
<proteinExistence type="predicted"/>
<feature type="chain" id="PRO_5047504645" evidence="2">
    <location>
        <begin position="22"/>
        <end position="77"/>
    </location>
</feature>
<accession>A0ABX0QCN6</accession>
<sequence length="77" mass="7858">MNRLSSPAYLRALASMPAVLAHGATPEQLVAAEMHLASLAPSPQGSLFNPQHANSGVAARGQPDPAGCVSALSRNPE</sequence>
<reference evidence="3 4" key="1">
    <citation type="journal article" date="2011" name="Curr. Microbiol.">
        <title>Luteibacter jiangsuensis sp. nov.: a methamidophos-degrading bacterium isolated from a methamidophos-manufacturing factory.</title>
        <authorList>
            <person name="Wang L."/>
            <person name="Wang G.L."/>
            <person name="Li S.P."/>
            <person name="Jiang J.D."/>
        </authorList>
    </citation>
    <scope>NUCLEOTIDE SEQUENCE [LARGE SCALE GENOMIC DNA]</scope>
    <source>
        <strain evidence="3 4">CGMCC 1.10133</strain>
    </source>
</reference>
<feature type="compositionally biased region" description="Polar residues" evidence="1">
    <location>
        <begin position="41"/>
        <end position="54"/>
    </location>
</feature>
<comment type="caution">
    <text evidence="3">The sequence shown here is derived from an EMBL/GenBank/DDBJ whole genome shotgun (WGS) entry which is preliminary data.</text>
</comment>
<dbReference type="Proteomes" id="UP001429601">
    <property type="component" value="Unassembled WGS sequence"/>
</dbReference>
<organism evidence="3 4">
    <name type="scientific">Luteibacter jiangsuensis</name>
    <dbReference type="NCBI Taxonomy" id="637577"/>
    <lineage>
        <taxon>Bacteria</taxon>
        <taxon>Pseudomonadati</taxon>
        <taxon>Pseudomonadota</taxon>
        <taxon>Gammaproteobacteria</taxon>
        <taxon>Lysobacterales</taxon>
        <taxon>Rhodanobacteraceae</taxon>
        <taxon>Luteibacter</taxon>
    </lineage>
</organism>
<feature type="signal peptide" evidence="2">
    <location>
        <begin position="1"/>
        <end position="21"/>
    </location>
</feature>
<gene>
    <name evidence="3" type="ORF">HBF26_17165</name>
</gene>
<feature type="region of interest" description="Disordered" evidence="1">
    <location>
        <begin position="41"/>
        <end position="77"/>
    </location>
</feature>
<evidence type="ECO:0000256" key="2">
    <source>
        <dbReference type="SAM" id="SignalP"/>
    </source>
</evidence>